<dbReference type="GeneID" id="83202848"/>
<sequence length="204" mass="23541">MAAGFTPPGSILEPPLTPPSTVENVVNCLRLHRAGHRLRSWWEHRLRPNVYAQLLHALDADEPLRNYVEDKMGVSMRWLPLTSIIKRLRERTITVWRPEYKMVDGVEEFQATAVVEAKPFRTDAGCAVERTELRLSLRDFATDELSQGQRDLDREIFLTSKSSFVSFWQVPKLGSRYSATSRLNQPYSTRRIKASMTSKRRPNN</sequence>
<gene>
    <name evidence="1" type="ORF">N7468_006249</name>
</gene>
<reference evidence="1" key="2">
    <citation type="journal article" date="2023" name="IMA Fungus">
        <title>Comparative genomic study of the Penicillium genus elucidates a diverse pangenome and 15 lateral gene transfer events.</title>
        <authorList>
            <person name="Petersen C."/>
            <person name="Sorensen T."/>
            <person name="Nielsen M.R."/>
            <person name="Sondergaard T.E."/>
            <person name="Sorensen J.L."/>
            <person name="Fitzpatrick D.A."/>
            <person name="Frisvad J.C."/>
            <person name="Nielsen K.L."/>
        </authorList>
    </citation>
    <scope>NUCLEOTIDE SEQUENCE</scope>
    <source>
        <strain evidence="1">IBT 19713</strain>
    </source>
</reference>
<reference evidence="1" key="1">
    <citation type="submission" date="2022-11" db="EMBL/GenBank/DDBJ databases">
        <authorList>
            <person name="Petersen C."/>
        </authorList>
    </citation>
    <scope>NUCLEOTIDE SEQUENCE</scope>
    <source>
        <strain evidence="1">IBT 19713</strain>
    </source>
</reference>
<comment type="caution">
    <text evidence="1">The sequence shown here is derived from an EMBL/GenBank/DDBJ whole genome shotgun (WGS) entry which is preliminary data.</text>
</comment>
<dbReference type="AlphaFoldDB" id="A0A9W9NUQ1"/>
<organism evidence="1 2">
    <name type="scientific">Penicillium chermesinum</name>
    <dbReference type="NCBI Taxonomy" id="63820"/>
    <lineage>
        <taxon>Eukaryota</taxon>
        <taxon>Fungi</taxon>
        <taxon>Dikarya</taxon>
        <taxon>Ascomycota</taxon>
        <taxon>Pezizomycotina</taxon>
        <taxon>Eurotiomycetes</taxon>
        <taxon>Eurotiomycetidae</taxon>
        <taxon>Eurotiales</taxon>
        <taxon>Aspergillaceae</taxon>
        <taxon>Penicillium</taxon>
    </lineage>
</organism>
<dbReference type="RefSeq" id="XP_058328435.1">
    <property type="nucleotide sequence ID" value="XM_058475545.1"/>
</dbReference>
<dbReference type="EMBL" id="JAPQKS010000005">
    <property type="protein sequence ID" value="KAJ5225024.1"/>
    <property type="molecule type" value="Genomic_DNA"/>
</dbReference>
<keyword evidence="2" id="KW-1185">Reference proteome</keyword>
<dbReference type="Proteomes" id="UP001150941">
    <property type="component" value="Unassembled WGS sequence"/>
</dbReference>
<proteinExistence type="predicted"/>
<accession>A0A9W9NUQ1</accession>
<dbReference type="OrthoDB" id="10554470at2759"/>
<evidence type="ECO:0000313" key="2">
    <source>
        <dbReference type="Proteomes" id="UP001150941"/>
    </source>
</evidence>
<evidence type="ECO:0000313" key="1">
    <source>
        <dbReference type="EMBL" id="KAJ5225024.1"/>
    </source>
</evidence>
<protein>
    <submittedName>
        <fullName evidence="1">Uncharacterized protein</fullName>
    </submittedName>
</protein>
<name>A0A9W9NUQ1_9EURO</name>